<name>A0A0K8PFW4_STRAJ</name>
<evidence type="ECO:0000313" key="7">
    <source>
        <dbReference type="Proteomes" id="UP000053859"/>
    </source>
</evidence>
<dbReference type="GO" id="GO:0046677">
    <property type="term" value="P:response to antibiotic"/>
    <property type="evidence" value="ECO:0007669"/>
    <property type="project" value="UniProtKB-KW"/>
</dbReference>
<dbReference type="Proteomes" id="UP000053859">
    <property type="component" value="Unassembled WGS sequence"/>
</dbReference>
<dbReference type="OrthoDB" id="9798201at2"/>
<evidence type="ECO:0000256" key="2">
    <source>
        <dbReference type="ARBA" id="ARBA00021572"/>
    </source>
</evidence>
<evidence type="ECO:0000313" key="6">
    <source>
        <dbReference type="EMBL" id="GAP46787.1"/>
    </source>
</evidence>
<feature type="domain" description="VOC" evidence="5">
    <location>
        <begin position="64"/>
        <end position="179"/>
    </location>
</feature>
<sequence>MTSTTTDHAKKLARLLRENLATAGIEIPHSLALELIAHQLGTKDWNVLAALASRAGSPDAPDISPGVPVLRVMSVAQALPFYLDYLGFTLDWEHRFEPGLPLYVQVSRSSAVLHLSEHHGDGSPNSTVWIPVRDVAALHKELLARPNAPLRPGIDPDAPGGPTLQVIDPYGNNLRFTQRRPAQ</sequence>
<evidence type="ECO:0000256" key="3">
    <source>
        <dbReference type="ARBA" id="ARBA00023251"/>
    </source>
</evidence>
<proteinExistence type="inferred from homology"/>
<dbReference type="CDD" id="cd08349">
    <property type="entry name" value="BLMA_like"/>
    <property type="match status" value="1"/>
</dbReference>
<dbReference type="InterPro" id="IPR000335">
    <property type="entry name" value="Bleomycin-R"/>
</dbReference>
<dbReference type="Gene3D" id="3.10.180.10">
    <property type="entry name" value="2,3-Dihydroxybiphenyl 1,2-Dioxygenase, domain 1"/>
    <property type="match status" value="1"/>
</dbReference>
<dbReference type="AlphaFoldDB" id="A0A0K8PFW4"/>
<keyword evidence="7" id="KW-1185">Reference proteome</keyword>
<dbReference type="EMBL" id="DF968220">
    <property type="protein sequence ID" value="GAP46787.1"/>
    <property type="molecule type" value="Genomic_DNA"/>
</dbReference>
<keyword evidence="6" id="KW-0223">Dioxygenase</keyword>
<evidence type="ECO:0000256" key="1">
    <source>
        <dbReference type="ARBA" id="ARBA00011051"/>
    </source>
</evidence>
<dbReference type="Pfam" id="PF19581">
    <property type="entry name" value="Glyoxalase_7"/>
    <property type="match status" value="1"/>
</dbReference>
<accession>A0A0K8PFW4</accession>
<dbReference type="SUPFAM" id="SSF54593">
    <property type="entry name" value="Glyoxalase/Bleomycin resistance protein/Dihydroxybiphenyl dioxygenase"/>
    <property type="match status" value="1"/>
</dbReference>
<evidence type="ECO:0000256" key="4">
    <source>
        <dbReference type="SAM" id="MobiDB-lite"/>
    </source>
</evidence>
<protein>
    <recommendedName>
        <fullName evidence="2">Bleomycin resistance protein</fullName>
    </recommendedName>
</protein>
<feature type="region of interest" description="Disordered" evidence="4">
    <location>
        <begin position="149"/>
        <end position="169"/>
    </location>
</feature>
<dbReference type="InterPro" id="IPR037523">
    <property type="entry name" value="VOC_core"/>
</dbReference>
<gene>
    <name evidence="6" type="ORF">SAZU_1524</name>
</gene>
<keyword evidence="6" id="KW-0560">Oxidoreductase</keyword>
<organism evidence="6 7">
    <name type="scientific">Streptomyces azureus</name>
    <dbReference type="NCBI Taxonomy" id="146537"/>
    <lineage>
        <taxon>Bacteria</taxon>
        <taxon>Bacillati</taxon>
        <taxon>Actinomycetota</taxon>
        <taxon>Actinomycetes</taxon>
        <taxon>Kitasatosporales</taxon>
        <taxon>Streptomycetaceae</taxon>
        <taxon>Streptomyces</taxon>
    </lineage>
</organism>
<comment type="similarity">
    <text evidence="1">Belongs to the bleomycin resistance protein family.</text>
</comment>
<dbReference type="Pfam" id="PF20066">
    <property type="entry name" value="Glyoxalase_8"/>
    <property type="match status" value="1"/>
</dbReference>
<dbReference type="InterPro" id="IPR029068">
    <property type="entry name" value="Glyas_Bleomycin-R_OHBP_Dase"/>
</dbReference>
<dbReference type="PROSITE" id="PS51819">
    <property type="entry name" value="VOC"/>
    <property type="match status" value="1"/>
</dbReference>
<evidence type="ECO:0000259" key="5">
    <source>
        <dbReference type="PROSITE" id="PS51819"/>
    </source>
</evidence>
<dbReference type="GO" id="GO:0051213">
    <property type="term" value="F:dioxygenase activity"/>
    <property type="evidence" value="ECO:0007669"/>
    <property type="project" value="UniProtKB-KW"/>
</dbReference>
<dbReference type="InterPro" id="IPR045517">
    <property type="entry name" value="Glyoxalase_8"/>
</dbReference>
<keyword evidence="3" id="KW-0046">Antibiotic resistance</keyword>
<dbReference type="RefSeq" id="WP_059416003.1">
    <property type="nucleotide sequence ID" value="NZ_DF968220.1"/>
</dbReference>
<reference evidence="6" key="1">
    <citation type="journal article" date="2015" name="Genome Announc.">
        <title>Draft Genome Sequence of Thiostrepton-Producing Streptomyces azureus ATCC 14921.</title>
        <authorList>
            <person name="Sakihara K."/>
            <person name="Maeda J."/>
            <person name="Tashiro K."/>
            <person name="Fujino Y."/>
            <person name="Kuhara S."/>
            <person name="Ohshima T."/>
            <person name="Ogata S."/>
            <person name="Doi K."/>
        </authorList>
    </citation>
    <scope>NUCLEOTIDE SEQUENCE [LARGE SCALE GENOMIC DNA]</scope>
    <source>
        <strain evidence="6">ATCC14921</strain>
    </source>
</reference>
<dbReference type="PATRIC" id="fig|146537.3.peg.1606"/>